<accession>A0ABR3GS08</accession>
<dbReference type="PANTHER" id="PTHR10039">
    <property type="entry name" value="AMELOGENIN"/>
    <property type="match status" value="1"/>
</dbReference>
<dbReference type="PANTHER" id="PTHR10039:SF10">
    <property type="entry name" value="NACHT DOMAIN-CONTAINING PROTEIN"/>
    <property type="match status" value="1"/>
</dbReference>
<name>A0ABR3GS08_9PEZI</name>
<dbReference type="InterPro" id="IPR056125">
    <property type="entry name" value="DUF7708"/>
</dbReference>
<dbReference type="InterPro" id="IPR027417">
    <property type="entry name" value="P-loop_NTPase"/>
</dbReference>
<dbReference type="Pfam" id="PF24809">
    <property type="entry name" value="DUF7708"/>
    <property type="match status" value="1"/>
</dbReference>
<dbReference type="Proteomes" id="UP001447188">
    <property type="component" value="Unassembled WGS sequence"/>
</dbReference>
<sequence>MSESSKPDRFSWFRRRMDGIEQTWNKRGRSRSKSPNLLQSSSTSVVTAIVRSGSAHPGGVPEQQRNIEILIPNIFVTCEKNSACTPTEADPVTGALTVPETCWENALRELTDKQRDTLKAFGVENTNSLEVEIATLQSLGDGCTTYLSLSKDNKPIMTRATIHKILKKMEKYAVIGDIALQQNPNIVALVWAGVRFCLQVALNDMQTFEGASAALDNIAGLMGSCRIYETIYSSWPDGLESAKAVICQLPRVYARCLRFMAEAIDYFNTKTWTRVAKGITNPFETRFRPLIEDITNGKAELDRCAAVAGHELQKEISETQREEFGKLNNQLDHFRVQMVGVNRGVEGLLARADGEERRKVLTWLSKVNFNAHHEKSRELRFNDTGGWLFGKPAFQNWVETECSSVMWLYGKAGSGKTILSSLVIDSLSETYKSVPTIYFYCHYGELERQETSSIIGSLLKQLSMRCETLDPKIMSAYKNGTSLDKKSSENSLATVLASFEQTFIVIDALDECSVEERKAIVKLLTRLLKGSRVKVFLTSRPEIDLHRLLQDSASHAIDANDTAKDIRPFVAAALDDYITSGALLSGKVTLELRAELVDILSVQADGMFLWAELQLDYICKQGTEEEVRTQLGKLPQGLNNTYGRIWKKIMEEMSDTERKWALNTLKWVLRAQRPLSPDEVLQASAIEPFDVYFDQKRMPSSLDYLIQVCGNFVALDVQTNSLRFVHFSVQEFLVQKPEFDLASDQLTEICFTVLGGQFRDVGSDAIWSYAAQYWGKHSTCWTTINKSRSTLIQGFLLDNRAFSRWNEDWEEEQDPFELGDLGTPYEAASFFGLPVILSYLQQENAHDAHFISAQSRSLQIASRAEIMDVSESALRTAACKAFEKVVQLLLIAGADVNLEGGQFGSALQAAACNGNVSKKVVQMLLDAGADVNLEGGEFGSALQAAAYNGSEGVVQMLLDAGADVNFGGGLCGSAIQAGVSIGSEKVVQILLDAGADVNLEGGEFGSAIQAAARDGSERVMQMLLDAGADVNLGGGLCGSAIQAAAWTGSEGVVQMLLDAGADVNLEGGEYGSALQGAARNCSERVVQMLLNAGADVNLKGRMYGSAIQTAAWTGSERVVQILLDAGADVNLKGGTYGSAIQAAAWTGSGKVVQILLDAGADVNLEGGKYGSALQGAARNCSERVVRMLLDAGADVTLLGDFDRSRWGL</sequence>
<dbReference type="InterPro" id="IPR056884">
    <property type="entry name" value="NPHP3-like_N"/>
</dbReference>
<dbReference type="Gene3D" id="1.25.40.20">
    <property type="entry name" value="Ankyrin repeat-containing domain"/>
    <property type="match status" value="1"/>
</dbReference>
<keyword evidence="1" id="KW-0677">Repeat</keyword>
<dbReference type="InterPro" id="IPR007111">
    <property type="entry name" value="NACHT_NTPase"/>
</dbReference>
<feature type="repeat" description="ANK" evidence="2">
    <location>
        <begin position="902"/>
        <end position="936"/>
    </location>
</feature>
<comment type="caution">
    <text evidence="5">The sequence shown here is derived from an EMBL/GenBank/DDBJ whole genome shotgun (WGS) entry which is preliminary data.</text>
</comment>
<evidence type="ECO:0008006" key="7">
    <source>
        <dbReference type="Google" id="ProtNLM"/>
    </source>
</evidence>
<dbReference type="InterPro" id="IPR001995">
    <property type="entry name" value="Peptidase_A2_cat"/>
</dbReference>
<dbReference type="SMART" id="SM00248">
    <property type="entry name" value="ANK"/>
    <property type="match status" value="10"/>
</dbReference>
<protein>
    <recommendedName>
        <fullName evidence="7">NACHT domain-containing protein</fullName>
    </recommendedName>
</protein>
<dbReference type="Gene3D" id="3.40.50.300">
    <property type="entry name" value="P-loop containing nucleotide triphosphate hydrolases"/>
    <property type="match status" value="1"/>
</dbReference>
<feature type="repeat" description="ANK" evidence="2">
    <location>
        <begin position="1069"/>
        <end position="1101"/>
    </location>
</feature>
<proteinExistence type="predicted"/>
<dbReference type="SUPFAM" id="SSF52540">
    <property type="entry name" value="P-loop containing nucleoside triphosphate hydrolases"/>
    <property type="match status" value="1"/>
</dbReference>
<gene>
    <name evidence="5" type="ORF">Q9L58_002277</name>
</gene>
<dbReference type="InterPro" id="IPR054471">
    <property type="entry name" value="GPIID_WHD"/>
</dbReference>
<feature type="repeat" description="ANK" evidence="2">
    <location>
        <begin position="1135"/>
        <end position="1167"/>
    </location>
</feature>
<evidence type="ECO:0000256" key="2">
    <source>
        <dbReference type="PROSITE-ProRule" id="PRU00023"/>
    </source>
</evidence>
<feature type="repeat" description="ANK" evidence="2">
    <location>
        <begin position="1003"/>
        <end position="1035"/>
    </location>
</feature>
<keyword evidence="2" id="KW-0040">ANK repeat</keyword>
<dbReference type="SUPFAM" id="SSF48403">
    <property type="entry name" value="Ankyrin repeat"/>
    <property type="match status" value="1"/>
</dbReference>
<dbReference type="PROSITE" id="PS50088">
    <property type="entry name" value="ANK_REPEAT"/>
    <property type="match status" value="7"/>
</dbReference>
<reference evidence="5 6" key="1">
    <citation type="submission" date="2024-02" db="EMBL/GenBank/DDBJ databases">
        <title>Discinaceae phylogenomics.</title>
        <authorList>
            <person name="Dirks A.C."/>
            <person name="James T.Y."/>
        </authorList>
    </citation>
    <scope>NUCLEOTIDE SEQUENCE [LARGE SCALE GENOMIC DNA]</scope>
    <source>
        <strain evidence="5 6">ACD0624</strain>
    </source>
</reference>
<feature type="domain" description="Peptidase A2" evidence="3">
    <location>
        <begin position="1185"/>
        <end position="1198"/>
    </location>
</feature>
<evidence type="ECO:0000256" key="1">
    <source>
        <dbReference type="ARBA" id="ARBA00022737"/>
    </source>
</evidence>
<feature type="repeat" description="ANK" evidence="2">
    <location>
        <begin position="1039"/>
        <end position="1068"/>
    </location>
</feature>
<feature type="repeat" description="ANK" evidence="2">
    <location>
        <begin position="937"/>
        <end position="969"/>
    </location>
</feature>
<organism evidence="5 6">
    <name type="scientific">Discina gigas</name>
    <dbReference type="NCBI Taxonomy" id="1032678"/>
    <lineage>
        <taxon>Eukaryota</taxon>
        <taxon>Fungi</taxon>
        <taxon>Dikarya</taxon>
        <taxon>Ascomycota</taxon>
        <taxon>Pezizomycotina</taxon>
        <taxon>Pezizomycetes</taxon>
        <taxon>Pezizales</taxon>
        <taxon>Discinaceae</taxon>
        <taxon>Discina</taxon>
    </lineage>
</organism>
<keyword evidence="6" id="KW-1185">Reference proteome</keyword>
<dbReference type="PROSITE" id="PS50175">
    <property type="entry name" value="ASP_PROT_RETROV"/>
    <property type="match status" value="1"/>
</dbReference>
<evidence type="ECO:0000259" key="3">
    <source>
        <dbReference type="PROSITE" id="PS50175"/>
    </source>
</evidence>
<dbReference type="Pfam" id="PF24883">
    <property type="entry name" value="NPHP3_N"/>
    <property type="match status" value="1"/>
</dbReference>
<dbReference type="InterPro" id="IPR036770">
    <property type="entry name" value="Ankyrin_rpt-contain_sf"/>
</dbReference>
<evidence type="ECO:0000313" key="5">
    <source>
        <dbReference type="EMBL" id="KAL0638699.1"/>
    </source>
</evidence>
<dbReference type="Pfam" id="PF22939">
    <property type="entry name" value="WHD_GPIID"/>
    <property type="match status" value="1"/>
</dbReference>
<dbReference type="EMBL" id="JBBBZM010000019">
    <property type="protein sequence ID" value="KAL0638699.1"/>
    <property type="molecule type" value="Genomic_DNA"/>
</dbReference>
<feature type="repeat" description="ANK" evidence="2">
    <location>
        <begin position="1105"/>
        <end position="1134"/>
    </location>
</feature>
<dbReference type="InterPro" id="IPR002110">
    <property type="entry name" value="Ankyrin_rpt"/>
</dbReference>
<evidence type="ECO:0000313" key="6">
    <source>
        <dbReference type="Proteomes" id="UP001447188"/>
    </source>
</evidence>
<dbReference type="Pfam" id="PF12796">
    <property type="entry name" value="Ank_2"/>
    <property type="match status" value="2"/>
</dbReference>
<feature type="domain" description="NACHT" evidence="4">
    <location>
        <begin position="404"/>
        <end position="541"/>
    </location>
</feature>
<dbReference type="PROSITE" id="PS50837">
    <property type="entry name" value="NACHT"/>
    <property type="match status" value="1"/>
</dbReference>
<evidence type="ECO:0000259" key="4">
    <source>
        <dbReference type="PROSITE" id="PS50837"/>
    </source>
</evidence>
<dbReference type="PROSITE" id="PS50297">
    <property type="entry name" value="ANK_REP_REGION"/>
    <property type="match status" value="3"/>
</dbReference>